<accession>A0A974PJB0</accession>
<gene>
    <name evidence="5" type="ORF">EZH22_15940</name>
</gene>
<dbReference type="CDD" id="cd13530">
    <property type="entry name" value="PBP2_peptides_like"/>
    <property type="match status" value="1"/>
</dbReference>
<protein>
    <submittedName>
        <fullName evidence="5">Amino acid ABC transporter substrate-binding protein</fullName>
    </submittedName>
</protein>
<feature type="region of interest" description="Disordered" evidence="2">
    <location>
        <begin position="251"/>
        <end position="279"/>
    </location>
</feature>
<dbReference type="RefSeq" id="WP_203191542.1">
    <property type="nucleotide sequence ID" value="NZ_CP063362.1"/>
</dbReference>
<dbReference type="AlphaFoldDB" id="A0A974PJB0"/>
<dbReference type="PANTHER" id="PTHR35936">
    <property type="entry name" value="MEMBRANE-BOUND LYTIC MUREIN TRANSGLYCOSYLASE F"/>
    <property type="match status" value="1"/>
</dbReference>
<keyword evidence="6" id="KW-1185">Reference proteome</keyword>
<dbReference type="InterPro" id="IPR001638">
    <property type="entry name" value="Solute-binding_3/MltF_N"/>
</dbReference>
<dbReference type="Proteomes" id="UP000596427">
    <property type="component" value="Chromosome"/>
</dbReference>
<dbReference type="KEGG" id="xdi:EZH22_15940"/>
<evidence type="ECO:0000256" key="3">
    <source>
        <dbReference type="SAM" id="SignalP"/>
    </source>
</evidence>
<sequence>MKRFAVPFAACLCAAVTCAQAQESITAASDVGFAPYSMQSMDGSFEGIDIDVAKGMSKYSGIDIKVIQQPWSTTFAGLAAGKFTAMWSAAAITPERAESMAFIEGYGEAIDSLLIRANGPDITKPDDLKGKTIAINKGSSADKWLTEREKEFGITVARFETSPDAVQAVLSGQADGYMMYQTAAGYASKKNPQLKVSSFVIRKGVPYGYAVRPDNIALRNKLDASLECMKASGELDAIFVKWTGMQPMKGGITNTPQPGYGQPGTKYYEDTPHDMKCSR</sequence>
<dbReference type="Gene3D" id="3.40.190.10">
    <property type="entry name" value="Periplasmic binding protein-like II"/>
    <property type="match status" value="2"/>
</dbReference>
<dbReference type="PANTHER" id="PTHR35936:SF19">
    <property type="entry name" value="AMINO-ACID-BINDING PROTEIN YXEM-RELATED"/>
    <property type="match status" value="1"/>
</dbReference>
<keyword evidence="1 3" id="KW-0732">Signal</keyword>
<feature type="signal peptide" evidence="3">
    <location>
        <begin position="1"/>
        <end position="21"/>
    </location>
</feature>
<organism evidence="5 6">
    <name type="scientific">Xanthobacter dioxanivorans</name>
    <dbReference type="NCBI Taxonomy" id="2528964"/>
    <lineage>
        <taxon>Bacteria</taxon>
        <taxon>Pseudomonadati</taxon>
        <taxon>Pseudomonadota</taxon>
        <taxon>Alphaproteobacteria</taxon>
        <taxon>Hyphomicrobiales</taxon>
        <taxon>Xanthobacteraceae</taxon>
        <taxon>Xanthobacter</taxon>
    </lineage>
</organism>
<evidence type="ECO:0000256" key="2">
    <source>
        <dbReference type="SAM" id="MobiDB-lite"/>
    </source>
</evidence>
<reference evidence="5 6" key="1">
    <citation type="submission" date="2020-10" db="EMBL/GenBank/DDBJ databases">
        <title>Degradation of 1,4-Dioxane by Xanthobacter sp. YN2, via a Novel Group-2 Soluble Di-Iron Monooxygenase.</title>
        <authorList>
            <person name="Ma F."/>
            <person name="Wang Y."/>
            <person name="Yang J."/>
            <person name="Guo H."/>
            <person name="Su D."/>
            <person name="Yu L."/>
        </authorList>
    </citation>
    <scope>NUCLEOTIDE SEQUENCE [LARGE SCALE GENOMIC DNA]</scope>
    <source>
        <strain evidence="5 6">YN2</strain>
    </source>
</reference>
<dbReference type="Pfam" id="PF00497">
    <property type="entry name" value="SBP_bac_3"/>
    <property type="match status" value="1"/>
</dbReference>
<proteinExistence type="predicted"/>
<dbReference type="SUPFAM" id="SSF53850">
    <property type="entry name" value="Periplasmic binding protein-like II"/>
    <property type="match status" value="1"/>
</dbReference>
<feature type="domain" description="Solute-binding protein family 3/N-terminal" evidence="4">
    <location>
        <begin position="24"/>
        <end position="246"/>
    </location>
</feature>
<name>A0A974PJB0_9HYPH</name>
<evidence type="ECO:0000313" key="6">
    <source>
        <dbReference type="Proteomes" id="UP000596427"/>
    </source>
</evidence>
<dbReference type="SMART" id="SM00062">
    <property type="entry name" value="PBPb"/>
    <property type="match status" value="1"/>
</dbReference>
<evidence type="ECO:0000313" key="5">
    <source>
        <dbReference type="EMBL" id="QRG04665.1"/>
    </source>
</evidence>
<feature type="chain" id="PRO_5037701982" evidence="3">
    <location>
        <begin position="22"/>
        <end position="279"/>
    </location>
</feature>
<evidence type="ECO:0000256" key="1">
    <source>
        <dbReference type="ARBA" id="ARBA00022729"/>
    </source>
</evidence>
<evidence type="ECO:0000259" key="4">
    <source>
        <dbReference type="SMART" id="SM00062"/>
    </source>
</evidence>
<dbReference type="EMBL" id="CP063362">
    <property type="protein sequence ID" value="QRG04665.1"/>
    <property type="molecule type" value="Genomic_DNA"/>
</dbReference>
<feature type="compositionally biased region" description="Basic and acidic residues" evidence="2">
    <location>
        <begin position="267"/>
        <end position="279"/>
    </location>
</feature>